<comment type="caution">
    <text evidence="1">The sequence shown here is derived from an EMBL/GenBank/DDBJ whole genome shotgun (WGS) entry which is preliminary data.</text>
</comment>
<dbReference type="Proteomes" id="UP000289792">
    <property type="component" value="Unassembled WGS sequence"/>
</dbReference>
<keyword evidence="2" id="KW-1185">Reference proteome</keyword>
<name>A0A4Q0XIW7_9FLAO</name>
<evidence type="ECO:0000313" key="2">
    <source>
        <dbReference type="Proteomes" id="UP000289792"/>
    </source>
</evidence>
<dbReference type="OrthoDB" id="1148517at2"/>
<evidence type="ECO:0008006" key="3">
    <source>
        <dbReference type="Google" id="ProtNLM"/>
    </source>
</evidence>
<organism evidence="1 2">
    <name type="scientific">Gelidibacter gilvus</name>
    <dbReference type="NCBI Taxonomy" id="59602"/>
    <lineage>
        <taxon>Bacteria</taxon>
        <taxon>Pseudomonadati</taxon>
        <taxon>Bacteroidota</taxon>
        <taxon>Flavobacteriia</taxon>
        <taxon>Flavobacteriales</taxon>
        <taxon>Flavobacteriaceae</taxon>
        <taxon>Gelidibacter</taxon>
    </lineage>
</organism>
<sequence>MTSYKYKLLGILFLVVVFQTKAQESPIKSIPIPVVEKKDEKKEPVPEPVKIEPVIKEEQPKVESPSAIKKRETEFSMFDNSTLRDPGEIFDNKWNKKAVEQGFRMDSMEDQFLGNFNITGKKANIRCRDHEYPDGDRVRVFVNGTVFIADLLLTGNFKSFDVPLVEGINKIDFVALNQGESGPNTAEFQVFDDNGVQVSSKKWNLLTGVTASIILVKEKEKEK</sequence>
<reference evidence="1 2" key="1">
    <citation type="submission" date="2019-01" db="EMBL/GenBank/DDBJ databases">
        <title>Genome sequence of the Antarctic species Gelidibacter gilvus ACAM 158(T).</title>
        <authorList>
            <person name="Bowman J.P."/>
        </authorList>
    </citation>
    <scope>NUCLEOTIDE SEQUENCE [LARGE SCALE GENOMIC DNA]</scope>
    <source>
        <strain evidence="1 2">IC158</strain>
    </source>
</reference>
<evidence type="ECO:0000313" key="1">
    <source>
        <dbReference type="EMBL" id="RXJ51171.1"/>
    </source>
</evidence>
<dbReference type="EMBL" id="SDDZ01000002">
    <property type="protein sequence ID" value="RXJ51171.1"/>
    <property type="molecule type" value="Genomic_DNA"/>
</dbReference>
<protein>
    <recommendedName>
        <fullName evidence="3">Secreted protein</fullName>
    </recommendedName>
</protein>
<accession>A0A4Q0XIW7</accession>
<dbReference type="RefSeq" id="WP_129016168.1">
    <property type="nucleotide sequence ID" value="NZ_SDDZ01000002.1"/>
</dbReference>
<gene>
    <name evidence="1" type="ORF">ESZ48_04665</name>
</gene>
<proteinExistence type="predicted"/>
<dbReference type="AlphaFoldDB" id="A0A4Q0XIW7"/>